<keyword evidence="2" id="KW-0472">Membrane</keyword>
<reference evidence="4" key="1">
    <citation type="submission" date="2024-02" db="UniProtKB">
        <authorList>
            <consortium name="WormBaseParasite"/>
        </authorList>
    </citation>
    <scope>IDENTIFICATION</scope>
</reference>
<keyword evidence="3" id="KW-1185">Reference proteome</keyword>
<name>A0AAF3FN41_9BILA</name>
<keyword evidence="2" id="KW-1133">Transmembrane helix</keyword>
<feature type="transmembrane region" description="Helical" evidence="2">
    <location>
        <begin position="14"/>
        <end position="40"/>
    </location>
</feature>
<feature type="region of interest" description="Disordered" evidence="1">
    <location>
        <begin position="73"/>
        <end position="93"/>
    </location>
</feature>
<protein>
    <submittedName>
        <fullName evidence="4">Uncharacterized protein</fullName>
    </submittedName>
</protein>
<dbReference type="Proteomes" id="UP000887575">
    <property type="component" value="Unassembled WGS sequence"/>
</dbReference>
<dbReference type="AlphaFoldDB" id="A0AAF3FN41"/>
<evidence type="ECO:0000256" key="1">
    <source>
        <dbReference type="SAM" id="MobiDB-lite"/>
    </source>
</evidence>
<accession>A0AAF3FN41</accession>
<proteinExistence type="predicted"/>
<organism evidence="3 4">
    <name type="scientific">Mesorhabditis belari</name>
    <dbReference type="NCBI Taxonomy" id="2138241"/>
    <lineage>
        <taxon>Eukaryota</taxon>
        <taxon>Metazoa</taxon>
        <taxon>Ecdysozoa</taxon>
        <taxon>Nematoda</taxon>
        <taxon>Chromadorea</taxon>
        <taxon>Rhabditida</taxon>
        <taxon>Rhabditina</taxon>
        <taxon>Rhabditomorpha</taxon>
        <taxon>Rhabditoidea</taxon>
        <taxon>Rhabditidae</taxon>
        <taxon>Mesorhabditinae</taxon>
        <taxon>Mesorhabditis</taxon>
    </lineage>
</organism>
<evidence type="ECO:0000256" key="2">
    <source>
        <dbReference type="SAM" id="Phobius"/>
    </source>
</evidence>
<dbReference type="WBParaSite" id="MBELARI_LOCUS7502">
    <property type="protein sequence ID" value="MBELARI_LOCUS7502"/>
    <property type="gene ID" value="MBELARI_LOCUS7502"/>
</dbReference>
<evidence type="ECO:0000313" key="4">
    <source>
        <dbReference type="WBParaSite" id="MBELARI_LOCUS7502"/>
    </source>
</evidence>
<feature type="compositionally biased region" description="Polar residues" evidence="1">
    <location>
        <begin position="73"/>
        <end position="89"/>
    </location>
</feature>
<evidence type="ECO:0000313" key="3">
    <source>
        <dbReference type="Proteomes" id="UP000887575"/>
    </source>
</evidence>
<keyword evidence="2" id="KW-0812">Transmembrane</keyword>
<sequence length="168" mass="19146">MDDETTEKPHNHNFVLFGGLLCLILLLPIVYLFYKLFVLWRMKKEKIKRMLRENDRIKALHLKAATIRALTKQSVSSTPETRMSTSASSLPPRLHTAPAAVLPGLIETSTTQTKGENRQNGISELDPTKISKAQCVERNLMDIGPLPQDISDLEEEIEERRRKLLKMP</sequence>